<keyword evidence="9" id="KW-1185">Reference proteome</keyword>
<name>A0A9P4SDR9_9PEZI</name>
<dbReference type="OrthoDB" id="10251155at2759"/>
<keyword evidence="4" id="KW-0560">Oxidoreductase</keyword>
<dbReference type="SUPFAM" id="SSF47203">
    <property type="entry name" value="Acyl-CoA dehydrogenase C-terminal domain-like"/>
    <property type="match status" value="1"/>
</dbReference>
<dbReference type="Pfam" id="PF02770">
    <property type="entry name" value="Acyl-CoA_dh_M"/>
    <property type="match status" value="1"/>
</dbReference>
<feature type="domain" description="Acyl-CoA oxidase/dehydrogenase middle" evidence="6">
    <location>
        <begin position="197"/>
        <end position="323"/>
    </location>
</feature>
<dbReference type="Pfam" id="PF18158">
    <property type="entry name" value="AidB_N"/>
    <property type="match status" value="1"/>
</dbReference>
<keyword evidence="2 4" id="KW-0285">Flavoprotein</keyword>
<organism evidence="8 9">
    <name type="scientific">Patellaria atrata CBS 101060</name>
    <dbReference type="NCBI Taxonomy" id="1346257"/>
    <lineage>
        <taxon>Eukaryota</taxon>
        <taxon>Fungi</taxon>
        <taxon>Dikarya</taxon>
        <taxon>Ascomycota</taxon>
        <taxon>Pezizomycotina</taxon>
        <taxon>Dothideomycetes</taxon>
        <taxon>Dothideomycetes incertae sedis</taxon>
        <taxon>Patellariales</taxon>
        <taxon>Patellariaceae</taxon>
        <taxon>Patellaria</taxon>
    </lineage>
</organism>
<dbReference type="Gene3D" id="2.40.110.20">
    <property type="match status" value="1"/>
</dbReference>
<dbReference type="EMBL" id="MU006092">
    <property type="protein sequence ID" value="KAF2840891.1"/>
    <property type="molecule type" value="Genomic_DNA"/>
</dbReference>
<proteinExistence type="inferred from homology"/>
<dbReference type="PANTHER" id="PTHR42707:SF2">
    <property type="entry name" value="ACD11 DEHYDROGENASE"/>
    <property type="match status" value="1"/>
</dbReference>
<feature type="domain" description="Acyl-CoA dehydrogenase/oxidase C-terminal" evidence="5">
    <location>
        <begin position="333"/>
        <end position="510"/>
    </location>
</feature>
<keyword evidence="3 4" id="KW-0274">FAD</keyword>
<protein>
    <recommendedName>
        <fullName evidence="10">Acyl-CoA dehydrogenase/oxidase C-terminal domain-containing protein</fullName>
    </recommendedName>
</protein>
<dbReference type="Pfam" id="PF00441">
    <property type="entry name" value="Acyl-CoA_dh_1"/>
    <property type="match status" value="1"/>
</dbReference>
<comment type="similarity">
    <text evidence="1 4">Belongs to the acyl-CoA dehydrogenase family.</text>
</comment>
<dbReference type="AlphaFoldDB" id="A0A9P4SDR9"/>
<evidence type="ECO:0000259" key="7">
    <source>
        <dbReference type="Pfam" id="PF18158"/>
    </source>
</evidence>
<dbReference type="InterPro" id="IPR009075">
    <property type="entry name" value="AcylCo_DH/oxidase_C"/>
</dbReference>
<gene>
    <name evidence="8" type="ORF">M501DRAFT_1001953</name>
</gene>
<evidence type="ECO:0008006" key="10">
    <source>
        <dbReference type="Google" id="ProtNLM"/>
    </source>
</evidence>
<evidence type="ECO:0000259" key="6">
    <source>
        <dbReference type="Pfam" id="PF02770"/>
    </source>
</evidence>
<comment type="cofactor">
    <cofactor evidence="4">
        <name>FAD</name>
        <dbReference type="ChEBI" id="CHEBI:57692"/>
    </cofactor>
</comment>
<sequence>MASQSNHETIKPVPSSSTAGFFQSRPEVLNQFHDDKAFRRVVALHLPLELFETLEDSLDRFGSLVLSPAVLSSILDAEANPPYLQTWDTFGVRQDKLVTPAGWRELQALGIREGIVGLGYDENFGRFARLYQFLKYHLWSGSCANVTCPSAMTDGAARLLKNQLDNPGVGETERKIFEDAYNRLISRDPERAWTSGQWMTERIGGSDVRNTETLARYQPSFSADESSQDTEGHSLGPWAIDGFKWFSSATDSNMSVLLARTSSDSAKGAQISAFFAPMRRTSPSSAANKTAGQVAELNGIQIQRLKSKLGTRPLPTAELVLRNTRAWMIGRPGQGTKEISTILNISRVHNAVTAMGYLGRGLGISRAFAKVRKIGGKLLIETPVHVRTMADVHVQYRAHLHLTFFVVALLGLVERPSPPSSIAQSSVTSRLMPDPHGAVQILRTITPLTKACTALISISGLQACMESLGGIGYLENLDAELNIARLYRDANVLSIWEGTTNVLADDLIRVLKGRAGEKATGALDSWIDQLLYEWSGLVNQPQGDENLQVAEFRKWVTVLQNAWSDFKTFVTRTEEQVLKYRSRYLLEQLNWIICSILLVEDFRKDEDQIAAEVARRWILKSESNVHAETAQDVGKQSYWDKVIVFGRDDQGITAKL</sequence>
<dbReference type="PANTHER" id="PTHR42707">
    <property type="entry name" value="ACYL-COA DEHYDROGENASE"/>
    <property type="match status" value="1"/>
</dbReference>
<evidence type="ECO:0000313" key="9">
    <source>
        <dbReference type="Proteomes" id="UP000799429"/>
    </source>
</evidence>
<dbReference type="Gene3D" id="1.20.140.10">
    <property type="entry name" value="Butyryl-CoA Dehydrogenase, subunit A, domain 3"/>
    <property type="match status" value="1"/>
</dbReference>
<dbReference type="Gene3D" id="6.10.250.600">
    <property type="match status" value="1"/>
</dbReference>
<dbReference type="GO" id="GO:0003995">
    <property type="term" value="F:acyl-CoA dehydrogenase activity"/>
    <property type="evidence" value="ECO:0007669"/>
    <property type="project" value="TreeGrafter"/>
</dbReference>
<reference evidence="8" key="1">
    <citation type="journal article" date="2020" name="Stud. Mycol.">
        <title>101 Dothideomycetes genomes: a test case for predicting lifestyles and emergence of pathogens.</title>
        <authorList>
            <person name="Haridas S."/>
            <person name="Albert R."/>
            <person name="Binder M."/>
            <person name="Bloem J."/>
            <person name="Labutti K."/>
            <person name="Salamov A."/>
            <person name="Andreopoulos B."/>
            <person name="Baker S."/>
            <person name="Barry K."/>
            <person name="Bills G."/>
            <person name="Bluhm B."/>
            <person name="Cannon C."/>
            <person name="Castanera R."/>
            <person name="Culley D."/>
            <person name="Daum C."/>
            <person name="Ezra D."/>
            <person name="Gonzalez J."/>
            <person name="Henrissat B."/>
            <person name="Kuo A."/>
            <person name="Liang C."/>
            <person name="Lipzen A."/>
            <person name="Lutzoni F."/>
            <person name="Magnuson J."/>
            <person name="Mondo S."/>
            <person name="Nolan M."/>
            <person name="Ohm R."/>
            <person name="Pangilinan J."/>
            <person name="Park H.-J."/>
            <person name="Ramirez L."/>
            <person name="Alfaro M."/>
            <person name="Sun H."/>
            <person name="Tritt A."/>
            <person name="Yoshinaga Y."/>
            <person name="Zwiers L.-H."/>
            <person name="Turgeon B."/>
            <person name="Goodwin S."/>
            <person name="Spatafora J."/>
            <person name="Crous P."/>
            <person name="Grigoriev I."/>
        </authorList>
    </citation>
    <scope>NUCLEOTIDE SEQUENCE</scope>
    <source>
        <strain evidence="8">CBS 101060</strain>
    </source>
</reference>
<evidence type="ECO:0000259" key="5">
    <source>
        <dbReference type="Pfam" id="PF00441"/>
    </source>
</evidence>
<dbReference type="SUPFAM" id="SSF56645">
    <property type="entry name" value="Acyl-CoA dehydrogenase NM domain-like"/>
    <property type="match status" value="1"/>
</dbReference>
<dbReference type="Proteomes" id="UP000799429">
    <property type="component" value="Unassembled WGS sequence"/>
</dbReference>
<comment type="caution">
    <text evidence="8">The sequence shown here is derived from an EMBL/GenBank/DDBJ whole genome shotgun (WGS) entry which is preliminary data.</text>
</comment>
<dbReference type="InterPro" id="IPR041504">
    <property type="entry name" value="AidB_N"/>
</dbReference>
<evidence type="ECO:0000256" key="3">
    <source>
        <dbReference type="ARBA" id="ARBA00022827"/>
    </source>
</evidence>
<feature type="domain" description="Adaptive response protein AidB N-terminal" evidence="7">
    <location>
        <begin position="29"/>
        <end position="164"/>
    </location>
</feature>
<evidence type="ECO:0000256" key="2">
    <source>
        <dbReference type="ARBA" id="ARBA00022630"/>
    </source>
</evidence>
<accession>A0A9P4SDR9</accession>
<evidence type="ECO:0000256" key="1">
    <source>
        <dbReference type="ARBA" id="ARBA00009347"/>
    </source>
</evidence>
<evidence type="ECO:0000256" key="4">
    <source>
        <dbReference type="RuleBase" id="RU362125"/>
    </source>
</evidence>
<dbReference type="InterPro" id="IPR052904">
    <property type="entry name" value="Acyl-CoA_dehydrogenase-like"/>
</dbReference>
<dbReference type="InterPro" id="IPR036250">
    <property type="entry name" value="AcylCo_DH-like_C"/>
</dbReference>
<dbReference type="InterPro" id="IPR009100">
    <property type="entry name" value="AcylCoA_DH/oxidase_NM_dom_sf"/>
</dbReference>
<evidence type="ECO:0000313" key="8">
    <source>
        <dbReference type="EMBL" id="KAF2840891.1"/>
    </source>
</evidence>
<dbReference type="InterPro" id="IPR006091">
    <property type="entry name" value="Acyl-CoA_Oxase/DH_mid-dom"/>
</dbReference>